<evidence type="ECO:0000313" key="2">
    <source>
        <dbReference type="Proteomes" id="UP000799118"/>
    </source>
</evidence>
<name>A0A6A4HAB6_9AGAR</name>
<dbReference type="Proteomes" id="UP000799118">
    <property type="component" value="Unassembled WGS sequence"/>
</dbReference>
<proteinExistence type="predicted"/>
<organism evidence="1 2">
    <name type="scientific">Gymnopus androsaceus JB14</name>
    <dbReference type="NCBI Taxonomy" id="1447944"/>
    <lineage>
        <taxon>Eukaryota</taxon>
        <taxon>Fungi</taxon>
        <taxon>Dikarya</taxon>
        <taxon>Basidiomycota</taxon>
        <taxon>Agaricomycotina</taxon>
        <taxon>Agaricomycetes</taxon>
        <taxon>Agaricomycetidae</taxon>
        <taxon>Agaricales</taxon>
        <taxon>Marasmiineae</taxon>
        <taxon>Omphalotaceae</taxon>
        <taxon>Gymnopus</taxon>
    </lineage>
</organism>
<dbReference type="AlphaFoldDB" id="A0A6A4HAB6"/>
<reference evidence="1" key="1">
    <citation type="journal article" date="2019" name="Environ. Microbiol.">
        <title>Fungal ecological strategies reflected in gene transcription - a case study of two litter decomposers.</title>
        <authorList>
            <person name="Barbi F."/>
            <person name="Kohler A."/>
            <person name="Barry K."/>
            <person name="Baskaran P."/>
            <person name="Daum C."/>
            <person name="Fauchery L."/>
            <person name="Ihrmark K."/>
            <person name="Kuo A."/>
            <person name="LaButti K."/>
            <person name="Lipzen A."/>
            <person name="Morin E."/>
            <person name="Grigoriev I.V."/>
            <person name="Henrissat B."/>
            <person name="Lindahl B."/>
            <person name="Martin F."/>
        </authorList>
    </citation>
    <scope>NUCLEOTIDE SEQUENCE</scope>
    <source>
        <strain evidence="1">JB14</strain>
    </source>
</reference>
<protein>
    <submittedName>
        <fullName evidence="1">Uncharacterized protein</fullName>
    </submittedName>
</protein>
<gene>
    <name evidence="1" type="ORF">BT96DRAFT_943335</name>
</gene>
<accession>A0A6A4HAB6</accession>
<dbReference type="EMBL" id="ML769555">
    <property type="protein sequence ID" value="KAE9394167.1"/>
    <property type="molecule type" value="Genomic_DNA"/>
</dbReference>
<keyword evidence="2" id="KW-1185">Reference proteome</keyword>
<sequence length="105" mass="11673">MISAEDILIIAPIEILVSKNTIIPVNKHEEIVTVLSIPSNVYNFPSPSQTIGSFIVTGSKKHPHTKPWNMSMFVEDQPQVAWATWVTRATQVNGDYPLGYPEVTP</sequence>
<evidence type="ECO:0000313" key="1">
    <source>
        <dbReference type="EMBL" id="KAE9394167.1"/>
    </source>
</evidence>